<name>A0A0F9ZMJ9_9BACT</name>
<keyword evidence="3 9" id="KW-0808">Transferase</keyword>
<feature type="active site" description="Proton acceptor" evidence="6">
    <location>
        <position position="181"/>
    </location>
</feature>
<comment type="cofactor">
    <cofactor evidence="1">
        <name>pyridoxal 5'-phosphate</name>
        <dbReference type="ChEBI" id="CHEBI:597326"/>
    </cofactor>
</comment>
<dbReference type="GO" id="GO:0030170">
    <property type="term" value="F:pyridoxal phosphate binding"/>
    <property type="evidence" value="ECO:0007669"/>
    <property type="project" value="TreeGrafter"/>
</dbReference>
<accession>A0A0F9ZMJ9</accession>
<dbReference type="FunFam" id="3.40.640.10:FF:000090">
    <property type="entry name" value="Pyridoxal phosphate-dependent aminotransferase"/>
    <property type="match status" value="1"/>
</dbReference>
<dbReference type="InterPro" id="IPR000653">
    <property type="entry name" value="DegT/StrS_aminotransferase"/>
</dbReference>
<dbReference type="AlphaFoldDB" id="A0A0F9ZMJ9"/>
<proteinExistence type="inferred from homology"/>
<dbReference type="Gene3D" id="3.90.1150.10">
    <property type="entry name" value="Aspartate Aminotransferase, domain 1"/>
    <property type="match status" value="1"/>
</dbReference>
<dbReference type="PANTHER" id="PTHR30244:SF34">
    <property type="entry name" value="DTDP-4-AMINO-4,6-DIDEOXYGALACTOSE TRANSAMINASE"/>
    <property type="match status" value="1"/>
</dbReference>
<comment type="similarity">
    <text evidence="5 8">Belongs to the DegT/DnrJ/EryC1 family.</text>
</comment>
<dbReference type="GO" id="GO:0008483">
    <property type="term" value="F:transaminase activity"/>
    <property type="evidence" value="ECO:0007669"/>
    <property type="project" value="UniProtKB-KW"/>
</dbReference>
<dbReference type="InterPro" id="IPR015421">
    <property type="entry name" value="PyrdxlP-dep_Trfase_major"/>
</dbReference>
<dbReference type="SUPFAM" id="SSF53383">
    <property type="entry name" value="PLP-dependent transferases"/>
    <property type="match status" value="1"/>
</dbReference>
<reference evidence="9 10" key="1">
    <citation type="journal article" date="2015" name="Nature">
        <title>rRNA introns, odd ribosomes, and small enigmatic genomes across a large radiation of phyla.</title>
        <authorList>
            <person name="Brown C.T."/>
            <person name="Hug L.A."/>
            <person name="Thomas B.C."/>
            <person name="Sharon I."/>
            <person name="Castelle C.J."/>
            <person name="Singh A."/>
            <person name="Wilkins M.J."/>
            <person name="Williams K.H."/>
            <person name="Banfield J.F."/>
        </authorList>
    </citation>
    <scope>NUCLEOTIDE SEQUENCE [LARGE SCALE GENOMIC DNA]</scope>
</reference>
<organism evidence="9 10">
    <name type="scientific">Candidatus Woesebacteria bacterium GW2011_GWB1_33_22</name>
    <dbReference type="NCBI Taxonomy" id="1618566"/>
    <lineage>
        <taxon>Bacteria</taxon>
        <taxon>Candidatus Woeseibacteriota</taxon>
    </lineage>
</organism>
<evidence type="ECO:0000256" key="7">
    <source>
        <dbReference type="PIRSR" id="PIRSR000390-2"/>
    </source>
</evidence>
<evidence type="ECO:0000313" key="10">
    <source>
        <dbReference type="Proteomes" id="UP000034778"/>
    </source>
</evidence>
<dbReference type="InterPro" id="IPR015422">
    <property type="entry name" value="PyrdxlP-dep_Trfase_small"/>
</dbReference>
<comment type="caution">
    <text evidence="9">The sequence shown here is derived from an EMBL/GenBank/DDBJ whole genome shotgun (WGS) entry which is preliminary data.</text>
</comment>
<evidence type="ECO:0000256" key="8">
    <source>
        <dbReference type="RuleBase" id="RU004508"/>
    </source>
</evidence>
<protein>
    <submittedName>
        <fullName evidence="9">DegT/DnrJ/EryC1/StrS aminotransferase</fullName>
    </submittedName>
</protein>
<dbReference type="PANTHER" id="PTHR30244">
    <property type="entry name" value="TRANSAMINASE"/>
    <property type="match status" value="1"/>
</dbReference>
<dbReference type="GO" id="GO:0000271">
    <property type="term" value="P:polysaccharide biosynthetic process"/>
    <property type="evidence" value="ECO:0007669"/>
    <property type="project" value="TreeGrafter"/>
</dbReference>
<dbReference type="Gene3D" id="3.40.640.10">
    <property type="entry name" value="Type I PLP-dependent aspartate aminotransferase-like (Major domain)"/>
    <property type="match status" value="1"/>
</dbReference>
<dbReference type="Pfam" id="PF01041">
    <property type="entry name" value="DegT_DnrJ_EryC1"/>
    <property type="match status" value="1"/>
</dbReference>
<evidence type="ECO:0000256" key="3">
    <source>
        <dbReference type="ARBA" id="ARBA00022679"/>
    </source>
</evidence>
<evidence type="ECO:0000256" key="4">
    <source>
        <dbReference type="ARBA" id="ARBA00022898"/>
    </source>
</evidence>
<gene>
    <name evidence="9" type="ORF">UR35_C0001G0075</name>
</gene>
<keyword evidence="4 7" id="KW-0663">Pyridoxal phosphate</keyword>
<keyword evidence="2 9" id="KW-0032">Aminotransferase</keyword>
<evidence type="ECO:0000313" key="9">
    <source>
        <dbReference type="EMBL" id="KKP45478.1"/>
    </source>
</evidence>
<dbReference type="PATRIC" id="fig|1618566.3.peg.73"/>
<dbReference type="EMBL" id="LBOW01000001">
    <property type="protein sequence ID" value="KKP45478.1"/>
    <property type="molecule type" value="Genomic_DNA"/>
</dbReference>
<sequence length="376" mass="42000">MKIPLIKPNFDKKEEKAVIDVLRSGWVTQGPKVEEFERMVASYVGARYAVAVTSATTGLFLALHVKGIGAGDEVIVPSFSFIATANVVVHSQAKPIFVDIDPNTFNIDPEKIEKAISSRTKAIIPVDQVGLPSDLDKIHKIAKAHNLIVIEDAACAIGTKYKGRKIGSISEMTVFSFHPRKTITTGDGGMITTNDKKLADRLKLLRNQGMGVSDVKRHSSKKVVQEQYPEIGFNFRMTDIQAAIGIEQMKKIDRILTKREKLAKRYDKAFLSSKNIIPPYIPKGYEHNRQSYVVRVKKESKISRDNLMQKLLDLGIATRRGVMASHLEKPYVKMLGKIKLPITEEATANTMVLPLFPKMTISEQDFVIKNILNLTQ</sequence>
<dbReference type="Proteomes" id="UP000034778">
    <property type="component" value="Unassembled WGS sequence"/>
</dbReference>
<evidence type="ECO:0000256" key="6">
    <source>
        <dbReference type="PIRSR" id="PIRSR000390-1"/>
    </source>
</evidence>
<dbReference type="PIRSF" id="PIRSF000390">
    <property type="entry name" value="PLP_StrS"/>
    <property type="match status" value="1"/>
</dbReference>
<feature type="modified residue" description="N6-(pyridoxal phosphate)lysine" evidence="7">
    <location>
        <position position="181"/>
    </location>
</feature>
<evidence type="ECO:0000256" key="2">
    <source>
        <dbReference type="ARBA" id="ARBA00022576"/>
    </source>
</evidence>
<dbReference type="CDD" id="cd00616">
    <property type="entry name" value="AHBA_syn"/>
    <property type="match status" value="1"/>
</dbReference>
<evidence type="ECO:0000256" key="1">
    <source>
        <dbReference type="ARBA" id="ARBA00001933"/>
    </source>
</evidence>
<dbReference type="InterPro" id="IPR015424">
    <property type="entry name" value="PyrdxlP-dep_Trfase"/>
</dbReference>
<dbReference type="STRING" id="1618566.UR35_C0001G0075"/>
<evidence type="ECO:0000256" key="5">
    <source>
        <dbReference type="ARBA" id="ARBA00037999"/>
    </source>
</evidence>